<evidence type="ECO:0000259" key="7">
    <source>
        <dbReference type="Pfam" id="PF01180"/>
    </source>
</evidence>
<dbReference type="SUPFAM" id="SSF51395">
    <property type="entry name" value="FMN-linked oxidoreductases"/>
    <property type="match status" value="1"/>
</dbReference>
<dbReference type="AlphaFoldDB" id="A0A7S8E6Q9"/>
<dbReference type="EMBL" id="CP062983">
    <property type="protein sequence ID" value="QPC81393.1"/>
    <property type="molecule type" value="Genomic_DNA"/>
</dbReference>
<keyword evidence="4" id="KW-0288">FMN</keyword>
<dbReference type="InterPro" id="IPR013785">
    <property type="entry name" value="Aldolase_TIM"/>
</dbReference>
<name>A0A7S8E6Q9_9CHLR</name>
<evidence type="ECO:0000256" key="1">
    <source>
        <dbReference type="ARBA" id="ARBA00001917"/>
    </source>
</evidence>
<keyword evidence="6" id="KW-0560">Oxidoreductase</keyword>
<dbReference type="Proteomes" id="UP000594468">
    <property type="component" value="Chromosome"/>
</dbReference>
<dbReference type="GO" id="GO:0005737">
    <property type="term" value="C:cytoplasm"/>
    <property type="evidence" value="ECO:0007669"/>
    <property type="project" value="InterPro"/>
</dbReference>
<feature type="domain" description="Dihydroorotate dehydrogenase catalytic" evidence="7">
    <location>
        <begin position="116"/>
        <end position="373"/>
    </location>
</feature>
<dbReference type="KEGG" id="pmet:G4Y79_17040"/>
<reference evidence="8 9" key="1">
    <citation type="submission" date="2020-02" db="EMBL/GenBank/DDBJ databases">
        <authorList>
            <person name="Zheng R.K."/>
            <person name="Sun C.M."/>
        </authorList>
    </citation>
    <scope>NUCLEOTIDE SEQUENCE [LARGE SCALE GENOMIC DNA]</scope>
    <source>
        <strain evidence="9">rifampicinis</strain>
    </source>
</reference>
<evidence type="ECO:0000256" key="4">
    <source>
        <dbReference type="ARBA" id="ARBA00022643"/>
    </source>
</evidence>
<dbReference type="PANTHER" id="PTHR48109:SF4">
    <property type="entry name" value="DIHYDROOROTATE DEHYDROGENASE (QUINONE), MITOCHONDRIAL"/>
    <property type="match status" value="1"/>
</dbReference>
<accession>A0A7S8E6Q9</accession>
<evidence type="ECO:0000256" key="2">
    <source>
        <dbReference type="ARBA" id="ARBA00004725"/>
    </source>
</evidence>
<gene>
    <name evidence="8" type="ORF">G4Y79_17040</name>
</gene>
<evidence type="ECO:0000313" key="9">
    <source>
        <dbReference type="Proteomes" id="UP000594468"/>
    </source>
</evidence>
<evidence type="ECO:0000256" key="3">
    <source>
        <dbReference type="ARBA" id="ARBA00022630"/>
    </source>
</evidence>
<dbReference type="RefSeq" id="WP_195169466.1">
    <property type="nucleotide sequence ID" value="NZ_CP062983.1"/>
</dbReference>
<evidence type="ECO:0000256" key="6">
    <source>
        <dbReference type="ARBA" id="ARBA00023002"/>
    </source>
</evidence>
<evidence type="ECO:0000256" key="5">
    <source>
        <dbReference type="ARBA" id="ARBA00022975"/>
    </source>
</evidence>
<proteinExistence type="predicted"/>
<dbReference type="InterPro" id="IPR050074">
    <property type="entry name" value="DHO_dehydrogenase"/>
</dbReference>
<evidence type="ECO:0000313" key="8">
    <source>
        <dbReference type="EMBL" id="QPC81393.1"/>
    </source>
</evidence>
<keyword evidence="5" id="KW-0665">Pyrimidine biosynthesis</keyword>
<dbReference type="Gene3D" id="3.20.20.70">
    <property type="entry name" value="Aldolase class I"/>
    <property type="match status" value="1"/>
</dbReference>
<comment type="cofactor">
    <cofactor evidence="1">
        <name>FMN</name>
        <dbReference type="ChEBI" id="CHEBI:58210"/>
    </cofactor>
</comment>
<keyword evidence="9" id="KW-1185">Reference proteome</keyword>
<dbReference type="PANTHER" id="PTHR48109">
    <property type="entry name" value="DIHYDROOROTATE DEHYDROGENASE (QUINONE), MITOCHONDRIAL-RELATED"/>
    <property type="match status" value="1"/>
</dbReference>
<dbReference type="InterPro" id="IPR005720">
    <property type="entry name" value="Dihydroorotate_DH_cat"/>
</dbReference>
<comment type="pathway">
    <text evidence="2">Pyrimidine metabolism; UMP biosynthesis via de novo pathway.</text>
</comment>
<keyword evidence="3" id="KW-0285">Flavoprotein</keyword>
<sequence length="377" mass="41345">MNPVRKALIKVAEVGYEQYAKRYIFRHDAQQSHTMMIDWLEDIEDKAFWLQMSTLAHSMLYSKKPTSVGGVTLDYPLMLAAGFVKGHGFADEAQARQAVQAGVNIIPGWHIVPRLVGLVEFGSFTRYPRIGNTGTVMWRDMRHQSTQNRVGLRNPGAVAAALFLGQHKDQLPSQFGINIAPTPGLDDERESIQQVIQAMAAFIKQGVVPTWFTLNLSCPNTEDDPTGNQTESSARHMVGAVMQFLTQNQINVPLWVKISPQLAPTQYATLMGVFNNLGVKAVIATNTLGRPAPDNPELTAGLGGGLLHSEATRAITHLQTAKLEHGYNVDIVGCGGLLNGDSYRSFTNLGVSAMQYWSALIFRGPFAGAIIESERKQ</sequence>
<organism evidence="8 9">
    <name type="scientific">Phototrophicus methaneseepsis</name>
    <dbReference type="NCBI Taxonomy" id="2710758"/>
    <lineage>
        <taxon>Bacteria</taxon>
        <taxon>Bacillati</taxon>
        <taxon>Chloroflexota</taxon>
        <taxon>Candidatus Thermofontia</taxon>
        <taxon>Phototrophicales</taxon>
        <taxon>Phototrophicaceae</taxon>
        <taxon>Phototrophicus</taxon>
    </lineage>
</organism>
<protein>
    <recommendedName>
        <fullName evidence="7">Dihydroorotate dehydrogenase catalytic domain-containing protein</fullName>
    </recommendedName>
</protein>
<dbReference type="GO" id="GO:0009220">
    <property type="term" value="P:pyrimidine ribonucleotide biosynthetic process"/>
    <property type="evidence" value="ECO:0007669"/>
    <property type="project" value="TreeGrafter"/>
</dbReference>
<dbReference type="Pfam" id="PF01180">
    <property type="entry name" value="DHO_dh"/>
    <property type="match status" value="1"/>
</dbReference>
<dbReference type="GO" id="GO:0004152">
    <property type="term" value="F:dihydroorotate dehydrogenase activity"/>
    <property type="evidence" value="ECO:0007669"/>
    <property type="project" value="TreeGrafter"/>
</dbReference>
<dbReference type="GO" id="GO:0006207">
    <property type="term" value="P:'de novo' pyrimidine nucleobase biosynthetic process"/>
    <property type="evidence" value="ECO:0007669"/>
    <property type="project" value="TreeGrafter"/>
</dbReference>